<keyword evidence="1" id="KW-1133">Transmembrane helix</keyword>
<feature type="transmembrane region" description="Helical" evidence="1">
    <location>
        <begin position="72"/>
        <end position="90"/>
    </location>
</feature>
<protein>
    <recommendedName>
        <fullName evidence="2">DUF6533 domain-containing protein</fullName>
    </recommendedName>
</protein>
<organism evidence="3 4">
    <name type="scientific">Athelia psychrophila</name>
    <dbReference type="NCBI Taxonomy" id="1759441"/>
    <lineage>
        <taxon>Eukaryota</taxon>
        <taxon>Fungi</taxon>
        <taxon>Dikarya</taxon>
        <taxon>Basidiomycota</taxon>
        <taxon>Agaricomycotina</taxon>
        <taxon>Agaricomycetes</taxon>
        <taxon>Agaricomycetidae</taxon>
        <taxon>Atheliales</taxon>
        <taxon>Atheliaceae</taxon>
        <taxon>Athelia</taxon>
    </lineage>
</organism>
<feature type="transmembrane region" description="Helical" evidence="1">
    <location>
        <begin position="32"/>
        <end position="51"/>
    </location>
</feature>
<keyword evidence="1" id="KW-0812">Transmembrane</keyword>
<feature type="transmembrane region" description="Helical" evidence="1">
    <location>
        <begin position="258"/>
        <end position="275"/>
    </location>
</feature>
<keyword evidence="4" id="KW-1185">Reference proteome</keyword>
<name>A0A166CUY7_9AGAM</name>
<gene>
    <name evidence="3" type="ORF">FIBSPDRAFT_868619</name>
</gene>
<dbReference type="Proteomes" id="UP000076532">
    <property type="component" value="Unassembled WGS sequence"/>
</dbReference>
<feature type="transmembrane region" description="Helical" evidence="1">
    <location>
        <begin position="171"/>
        <end position="195"/>
    </location>
</feature>
<feature type="transmembrane region" description="Helical" evidence="1">
    <location>
        <begin position="132"/>
        <end position="151"/>
    </location>
</feature>
<evidence type="ECO:0000256" key="1">
    <source>
        <dbReference type="SAM" id="Phobius"/>
    </source>
</evidence>
<evidence type="ECO:0000259" key="2">
    <source>
        <dbReference type="Pfam" id="PF20151"/>
    </source>
</evidence>
<dbReference type="OrthoDB" id="3038990at2759"/>
<dbReference type="EMBL" id="KV417623">
    <property type="protein sequence ID" value="KZP14027.1"/>
    <property type="molecule type" value="Genomic_DNA"/>
</dbReference>
<feature type="transmembrane region" description="Helical" evidence="1">
    <location>
        <begin position="233"/>
        <end position="252"/>
    </location>
</feature>
<dbReference type="AlphaFoldDB" id="A0A166CUY7"/>
<sequence>MKPLDAASSSRLDVVFNLASAPPLLAQEAVTITVYCSVAVFTALVWTWALCVPEEVEIVKRKGLSMPIVAYYVSRLATLGACICSTLVGLDLPFHAAQFQMSTLPFFWIAQSSTGLLFFFRIHAVYKHSKSVRFWFSAMWILITIAPSLMLLYPNVRCHMPHKHCYMWGPITLPCNGAVLVNDTLVFIGVSLHAYRNMTLDTSRLSHARRFKLLVQGNGLYKVSRMLLKSGQLYYGVIIGVQICATATVFIGLYCSQIIYLAYVSLSSMLACKVFRMVMLCDTIEDPLNTLEIHEMIEVGIMGIE</sequence>
<feature type="transmembrane region" description="Helical" evidence="1">
    <location>
        <begin position="102"/>
        <end position="120"/>
    </location>
</feature>
<evidence type="ECO:0000313" key="3">
    <source>
        <dbReference type="EMBL" id="KZP14027.1"/>
    </source>
</evidence>
<keyword evidence="1" id="KW-0472">Membrane</keyword>
<proteinExistence type="predicted"/>
<dbReference type="InterPro" id="IPR045340">
    <property type="entry name" value="DUF6533"/>
</dbReference>
<feature type="domain" description="DUF6533" evidence="2">
    <location>
        <begin position="35"/>
        <end position="79"/>
    </location>
</feature>
<accession>A0A166CUY7</accession>
<evidence type="ECO:0000313" key="4">
    <source>
        <dbReference type="Proteomes" id="UP000076532"/>
    </source>
</evidence>
<reference evidence="3 4" key="1">
    <citation type="journal article" date="2016" name="Mol. Biol. Evol.">
        <title>Comparative Genomics of Early-Diverging Mushroom-Forming Fungi Provides Insights into the Origins of Lignocellulose Decay Capabilities.</title>
        <authorList>
            <person name="Nagy L.G."/>
            <person name="Riley R."/>
            <person name="Tritt A."/>
            <person name="Adam C."/>
            <person name="Daum C."/>
            <person name="Floudas D."/>
            <person name="Sun H."/>
            <person name="Yadav J.S."/>
            <person name="Pangilinan J."/>
            <person name="Larsson K.H."/>
            <person name="Matsuura K."/>
            <person name="Barry K."/>
            <person name="Labutti K."/>
            <person name="Kuo R."/>
            <person name="Ohm R.A."/>
            <person name="Bhattacharya S.S."/>
            <person name="Shirouzu T."/>
            <person name="Yoshinaga Y."/>
            <person name="Martin F.M."/>
            <person name="Grigoriev I.V."/>
            <person name="Hibbett D.S."/>
        </authorList>
    </citation>
    <scope>NUCLEOTIDE SEQUENCE [LARGE SCALE GENOMIC DNA]</scope>
    <source>
        <strain evidence="3 4">CBS 109695</strain>
    </source>
</reference>
<dbReference type="Pfam" id="PF20151">
    <property type="entry name" value="DUF6533"/>
    <property type="match status" value="1"/>
</dbReference>